<dbReference type="AlphaFoldDB" id="N0E5C4"/>
<dbReference type="EMBL" id="CAIZ01000157">
    <property type="protein sequence ID" value="CCH71241.1"/>
    <property type="molecule type" value="Genomic_DNA"/>
</dbReference>
<sequence length="73" mass="7618">MDGPRATRRADRVVSIIRTTYAGVGGAQPSISPSAHGNGLETAGVSHVDGFTTLRYAEIRDPEGVPLGLLDGR</sequence>
<name>N0E5C4_9MICO</name>
<evidence type="ECO:0000313" key="1">
    <source>
        <dbReference type="EMBL" id="CCH71241.1"/>
    </source>
</evidence>
<comment type="caution">
    <text evidence="1">The sequence shown here is derived from an EMBL/GenBank/DDBJ whole genome shotgun (WGS) entry which is preliminary data.</text>
</comment>
<dbReference type="STRING" id="1193181.BN10_840030"/>
<protein>
    <submittedName>
        <fullName evidence="1">Uncharacterized protein</fullName>
    </submittedName>
</protein>
<proteinExistence type="predicted"/>
<gene>
    <name evidence="1" type="ORF">BN10_840030</name>
</gene>
<evidence type="ECO:0000313" key="2">
    <source>
        <dbReference type="Proteomes" id="UP000013167"/>
    </source>
</evidence>
<organism evidence="1 2">
    <name type="scientific">Phycicoccus elongatus Lp2</name>
    <dbReference type="NCBI Taxonomy" id="1193181"/>
    <lineage>
        <taxon>Bacteria</taxon>
        <taxon>Bacillati</taxon>
        <taxon>Actinomycetota</taxon>
        <taxon>Actinomycetes</taxon>
        <taxon>Micrococcales</taxon>
        <taxon>Intrasporangiaceae</taxon>
        <taxon>Phycicoccus</taxon>
    </lineage>
</organism>
<reference evidence="1 2" key="1">
    <citation type="journal article" date="2013" name="ISME J.">
        <title>A metabolic model for members of the genus Tetrasphaera involved in enhanced biological phosphorus removal.</title>
        <authorList>
            <person name="Kristiansen R."/>
            <person name="Nguyen H.T.T."/>
            <person name="Saunders A.M."/>
            <person name="Nielsen J.L."/>
            <person name="Wimmer R."/>
            <person name="Le V.Q."/>
            <person name="McIlroy S.J."/>
            <person name="Petrovski S."/>
            <person name="Seviour R.J."/>
            <person name="Calteau A."/>
            <person name="Nielsen K.L."/>
            <person name="Nielsen P.H."/>
        </authorList>
    </citation>
    <scope>NUCLEOTIDE SEQUENCE [LARGE SCALE GENOMIC DNA]</scope>
    <source>
        <strain evidence="1 2">Lp2</strain>
    </source>
</reference>
<accession>N0E5C4</accession>
<keyword evidence="2" id="KW-1185">Reference proteome</keyword>
<dbReference type="HOGENOM" id="CLU_2703600_0_0_11"/>
<dbReference type="Proteomes" id="UP000013167">
    <property type="component" value="Unassembled WGS sequence"/>
</dbReference>